<dbReference type="EMBL" id="CAFAAK010000066">
    <property type="protein sequence ID" value="CAB4797873.1"/>
    <property type="molecule type" value="Genomic_DNA"/>
</dbReference>
<reference evidence="1" key="1">
    <citation type="submission" date="2020-05" db="EMBL/GenBank/DDBJ databases">
        <authorList>
            <person name="Chiriac C."/>
            <person name="Salcher M."/>
            <person name="Ghai R."/>
            <person name="Kavagutti S V."/>
        </authorList>
    </citation>
    <scope>NUCLEOTIDE SEQUENCE</scope>
</reference>
<gene>
    <name evidence="1" type="ORF">UFOPK3024_00421</name>
</gene>
<evidence type="ECO:0000313" key="1">
    <source>
        <dbReference type="EMBL" id="CAB4797873.1"/>
    </source>
</evidence>
<accession>A0A6J6XPW5</accession>
<name>A0A6J6XPW5_9ZZZZ</name>
<organism evidence="1">
    <name type="scientific">freshwater metagenome</name>
    <dbReference type="NCBI Taxonomy" id="449393"/>
    <lineage>
        <taxon>unclassified sequences</taxon>
        <taxon>metagenomes</taxon>
        <taxon>ecological metagenomes</taxon>
    </lineage>
</organism>
<sequence>MRPVNGQAQSTPNRFKDFLVFNGEVFAQFDEVTARDRDLLLAWFSGRGEVGVIGQRRIAAHAEIVLDPAFGRKSVVVPAHGVEHFETTHTLEAGDGVGVGVRKDVAHVQRPASGRWWRINGVHLIASSRAIEPVDTVGFPALGPAVFQPINGGLVGNLRGCGGLSHDVRSYCCGPA</sequence>
<dbReference type="AlphaFoldDB" id="A0A6J6XPW5"/>
<proteinExistence type="predicted"/>
<protein>
    <submittedName>
        <fullName evidence="1">Unannotated protein</fullName>
    </submittedName>
</protein>